<dbReference type="Pfam" id="PF01087">
    <property type="entry name" value="GalP_UDP_transf"/>
    <property type="match status" value="1"/>
</dbReference>
<feature type="binding site" evidence="9">
    <location>
        <position position="163"/>
    </location>
    <ligand>
        <name>Zn(2+)</name>
        <dbReference type="ChEBI" id="CHEBI:29105"/>
    </ligand>
</feature>
<sequence>MPELRKDPIIGRWVIISTERAKRPEAFRKYPNVKKGGFCPFCEGNESHTPSEILAYRPNSSARNGTGWTLRVVSNKYPALMIEGDLGRVGMGIYDHMNGVGAHEVIIESPRHEDTLSQMSTNQINDIFWAFRDRILDLQNDKRFRYILIFKNEGEPAGASLEHTHSQLIALPIIPKRMIEELDGSQSYFNYKERCIFCDIIRQDISDGDRIIDENEEFISLIPFAPRFPFETWILPKRHNSRFESAQKNELESLSKILKRILMKIDKVLEYPPYNLVLHSSPFSIPSDDYYHWHIELMPKLTHVAGFEWGTGFYINPTPPEEAAEFLRSASIT</sequence>
<dbReference type="STRING" id="1817863.A2Y62_06780"/>
<dbReference type="EMBL" id="MFGW01000136">
    <property type="protein sequence ID" value="OGF64530.1"/>
    <property type="molecule type" value="Genomic_DNA"/>
</dbReference>
<proteinExistence type="inferred from homology"/>
<organism evidence="12 13">
    <name type="scientific">Candidatus Fischerbacteria bacterium RBG_13_37_8</name>
    <dbReference type="NCBI Taxonomy" id="1817863"/>
    <lineage>
        <taxon>Bacteria</taxon>
        <taxon>Candidatus Fischeribacteriota</taxon>
    </lineage>
</organism>
<dbReference type="AlphaFoldDB" id="A0A1F5VMD2"/>
<keyword evidence="4 9" id="KW-0479">Metal-binding</keyword>
<feature type="binding site" evidence="9">
    <location>
        <position position="42"/>
    </location>
    <ligand>
        <name>Zn(2+)</name>
        <dbReference type="ChEBI" id="CHEBI:29105"/>
    </ligand>
</feature>
<evidence type="ECO:0000259" key="11">
    <source>
        <dbReference type="PROSITE" id="PS51084"/>
    </source>
</evidence>
<comment type="caution">
    <text evidence="10">Lacks conserved residue(s) required for the propagation of feature annotation.</text>
</comment>
<dbReference type="InterPro" id="IPR001937">
    <property type="entry name" value="GalP_UDPtransf1"/>
</dbReference>
<dbReference type="Proteomes" id="UP000178943">
    <property type="component" value="Unassembled WGS sequence"/>
</dbReference>
<dbReference type="InterPro" id="IPR036265">
    <property type="entry name" value="HIT-like_sf"/>
</dbReference>
<keyword evidence="2 12" id="KW-0808">Transferase</keyword>
<feature type="binding site" evidence="9">
    <location>
        <position position="112"/>
    </location>
    <ligand>
        <name>Zn(2+)</name>
        <dbReference type="ChEBI" id="CHEBI:29105"/>
    </ligand>
</feature>
<gene>
    <name evidence="12" type="ORF">A2Y62_06780</name>
</gene>
<dbReference type="PANTHER" id="PTHR42763:SF1">
    <property type="entry name" value="UDP-GLUCOSE--HEXOSE-1-PHOSPHATE URIDYLYLTRANSFERASE"/>
    <property type="match status" value="1"/>
</dbReference>
<dbReference type="PIRSF" id="PIRSF000808">
    <property type="entry name" value="GalT"/>
    <property type="match status" value="1"/>
</dbReference>
<evidence type="ECO:0000256" key="6">
    <source>
        <dbReference type="ARBA" id="ARBA00023277"/>
    </source>
</evidence>
<comment type="similarity">
    <text evidence="1">Belongs to the galactose-1-phosphate uridylyltransferase type 1 family.</text>
</comment>
<evidence type="ECO:0000256" key="4">
    <source>
        <dbReference type="ARBA" id="ARBA00022723"/>
    </source>
</evidence>
<evidence type="ECO:0000256" key="10">
    <source>
        <dbReference type="PROSITE-ProRule" id="PRU00464"/>
    </source>
</evidence>
<dbReference type="PROSITE" id="PS51084">
    <property type="entry name" value="HIT_2"/>
    <property type="match status" value="1"/>
</dbReference>
<evidence type="ECO:0000313" key="13">
    <source>
        <dbReference type="Proteomes" id="UP000178943"/>
    </source>
</evidence>
<feature type="active site" description="Tele-UMP-histidine intermediate" evidence="8">
    <location>
        <position position="165"/>
    </location>
</feature>
<keyword evidence="3 12" id="KW-0548">Nucleotidyltransferase</keyword>
<dbReference type="SUPFAM" id="SSF54197">
    <property type="entry name" value="HIT-like"/>
    <property type="match status" value="2"/>
</dbReference>
<accession>A0A1F5VMD2</accession>
<evidence type="ECO:0000256" key="7">
    <source>
        <dbReference type="NCBIfam" id="TIGR00209"/>
    </source>
</evidence>
<evidence type="ECO:0000313" key="12">
    <source>
        <dbReference type="EMBL" id="OGF64530.1"/>
    </source>
</evidence>
<evidence type="ECO:0000256" key="1">
    <source>
        <dbReference type="ARBA" id="ARBA00010951"/>
    </source>
</evidence>
<dbReference type="GO" id="GO:0006012">
    <property type="term" value="P:galactose metabolic process"/>
    <property type="evidence" value="ECO:0007669"/>
    <property type="project" value="UniProtKB-UniRule"/>
</dbReference>
<dbReference type="InterPro" id="IPR011146">
    <property type="entry name" value="HIT-like"/>
</dbReference>
<comment type="cofactor">
    <cofactor evidence="9">
        <name>Zn(2+)</name>
        <dbReference type="ChEBI" id="CHEBI:29105"/>
    </cofactor>
    <text evidence="9">Binds 1 zinc ion per subunit.</text>
</comment>
<dbReference type="GO" id="GO:0008108">
    <property type="term" value="F:UDP-glucose:hexose-1-phosphate uridylyltransferase activity"/>
    <property type="evidence" value="ECO:0007669"/>
    <property type="project" value="UniProtKB-UniRule"/>
</dbReference>
<protein>
    <recommendedName>
        <fullName evidence="7">Galactose-1-phosphate uridylyltransferase</fullName>
        <ecNumber evidence="7">2.7.7.12</ecNumber>
    </recommendedName>
</protein>
<evidence type="ECO:0000256" key="2">
    <source>
        <dbReference type="ARBA" id="ARBA00022679"/>
    </source>
</evidence>
<dbReference type="PANTHER" id="PTHR42763">
    <property type="entry name" value="ADP-GLUCOSE PHOSPHORYLASE"/>
    <property type="match status" value="1"/>
</dbReference>
<dbReference type="InterPro" id="IPR053177">
    <property type="entry name" value="ADP-glucose_phosphorylase"/>
</dbReference>
<evidence type="ECO:0000256" key="8">
    <source>
        <dbReference type="PIRSR" id="PIRSR000808-1"/>
    </source>
</evidence>
<evidence type="ECO:0000256" key="3">
    <source>
        <dbReference type="ARBA" id="ARBA00022695"/>
    </source>
</evidence>
<dbReference type="GO" id="GO:0008270">
    <property type="term" value="F:zinc ion binding"/>
    <property type="evidence" value="ECO:0007669"/>
    <property type="project" value="InterPro"/>
</dbReference>
<comment type="caution">
    <text evidence="12">The sequence shown here is derived from an EMBL/GenBank/DDBJ whole genome shotgun (WGS) entry which is preliminary data.</text>
</comment>
<reference evidence="12 13" key="1">
    <citation type="journal article" date="2016" name="Nat. Commun.">
        <title>Thousands of microbial genomes shed light on interconnected biogeochemical processes in an aquifer system.</title>
        <authorList>
            <person name="Anantharaman K."/>
            <person name="Brown C.T."/>
            <person name="Hug L.A."/>
            <person name="Sharon I."/>
            <person name="Castelle C.J."/>
            <person name="Probst A.J."/>
            <person name="Thomas B.C."/>
            <person name="Singh A."/>
            <person name="Wilkins M.J."/>
            <person name="Karaoz U."/>
            <person name="Brodie E.L."/>
            <person name="Williams K.H."/>
            <person name="Hubbard S.S."/>
            <person name="Banfield J.F."/>
        </authorList>
    </citation>
    <scope>NUCLEOTIDE SEQUENCE [LARGE SCALE GENOMIC DNA]</scope>
</reference>
<name>A0A1F5VMD2_9BACT</name>
<feature type="binding site" evidence="9">
    <location>
        <position position="39"/>
    </location>
    <ligand>
        <name>Zn(2+)</name>
        <dbReference type="ChEBI" id="CHEBI:29105"/>
    </ligand>
</feature>
<evidence type="ECO:0000256" key="5">
    <source>
        <dbReference type="ARBA" id="ARBA00022833"/>
    </source>
</evidence>
<dbReference type="InterPro" id="IPR005849">
    <property type="entry name" value="GalP_Utransf_N"/>
</dbReference>
<dbReference type="Gene3D" id="3.30.428.10">
    <property type="entry name" value="HIT-like"/>
    <property type="match status" value="2"/>
</dbReference>
<dbReference type="UniPathway" id="UPA00214"/>
<keyword evidence="6" id="KW-0119">Carbohydrate metabolism</keyword>
<feature type="domain" description="HIT" evidence="11">
    <location>
        <begin position="196"/>
        <end position="309"/>
    </location>
</feature>
<dbReference type="Pfam" id="PF02744">
    <property type="entry name" value="GalP_UDP_tr_C"/>
    <property type="match status" value="1"/>
</dbReference>
<keyword evidence="5 9" id="KW-0862">Zinc</keyword>
<evidence type="ECO:0000256" key="9">
    <source>
        <dbReference type="PIRSR" id="PIRSR000808-3"/>
    </source>
</evidence>
<dbReference type="EC" id="2.7.7.12" evidence="7"/>
<dbReference type="InterPro" id="IPR005850">
    <property type="entry name" value="GalP_Utransf_C"/>
</dbReference>
<dbReference type="NCBIfam" id="TIGR00209">
    <property type="entry name" value="galT_1"/>
    <property type="match status" value="1"/>
</dbReference>